<comment type="function">
    <text evidence="6">Part of a membrane-bound complex that couples electron transfer with translocation of ions across the membrane.</text>
</comment>
<evidence type="ECO:0000256" key="5">
    <source>
        <dbReference type="ARBA" id="ARBA00022982"/>
    </source>
</evidence>
<dbReference type="InterPro" id="IPR007329">
    <property type="entry name" value="FMN-bd"/>
</dbReference>
<dbReference type="Proteomes" id="UP000236745">
    <property type="component" value="Unassembled WGS sequence"/>
</dbReference>
<dbReference type="RefSeq" id="WP_104002651.1">
    <property type="nucleotide sequence ID" value="NZ_FNVQ01000001.1"/>
</dbReference>
<keyword evidence="2 6" id="KW-0597">Phosphoprotein</keyword>
<keyword evidence="6" id="KW-1278">Translocase</keyword>
<comment type="subunit">
    <text evidence="6">The complex is composed of six subunits: RnfA, RnfB, RnfC, RnfD, RnfE and RnfG.</text>
</comment>
<feature type="domain" description="FMN-binding" evidence="7">
    <location>
        <begin position="103"/>
        <end position="195"/>
    </location>
</feature>
<organism evidence="8 9">
    <name type="scientific">Marinobacterium lutimaris</name>
    <dbReference type="NCBI Taxonomy" id="568106"/>
    <lineage>
        <taxon>Bacteria</taxon>
        <taxon>Pseudomonadati</taxon>
        <taxon>Pseudomonadota</taxon>
        <taxon>Gammaproteobacteria</taxon>
        <taxon>Oceanospirillales</taxon>
        <taxon>Oceanospirillaceae</taxon>
        <taxon>Marinobacterium</taxon>
    </lineage>
</organism>
<dbReference type="Pfam" id="PF04205">
    <property type="entry name" value="FMN_bind"/>
    <property type="match status" value="1"/>
</dbReference>
<accession>A0A1H5YK51</accession>
<dbReference type="EMBL" id="FNVQ01000001">
    <property type="protein sequence ID" value="SEG23746.1"/>
    <property type="molecule type" value="Genomic_DNA"/>
</dbReference>
<evidence type="ECO:0000256" key="4">
    <source>
        <dbReference type="ARBA" id="ARBA00022643"/>
    </source>
</evidence>
<comment type="similarity">
    <text evidence="6">Belongs to the RnfG family.</text>
</comment>
<keyword evidence="1 6" id="KW-0813">Transport</keyword>
<keyword evidence="3 6" id="KW-0285">Flavoprotein</keyword>
<evidence type="ECO:0000256" key="3">
    <source>
        <dbReference type="ARBA" id="ARBA00022630"/>
    </source>
</evidence>
<evidence type="ECO:0000256" key="2">
    <source>
        <dbReference type="ARBA" id="ARBA00022553"/>
    </source>
</evidence>
<dbReference type="GO" id="GO:0010181">
    <property type="term" value="F:FMN binding"/>
    <property type="evidence" value="ECO:0007669"/>
    <property type="project" value="InterPro"/>
</dbReference>
<reference evidence="8 9" key="1">
    <citation type="submission" date="2016-10" db="EMBL/GenBank/DDBJ databases">
        <authorList>
            <person name="de Groot N.N."/>
        </authorList>
    </citation>
    <scope>NUCLEOTIDE SEQUENCE [LARGE SCALE GENOMIC DNA]</scope>
    <source>
        <strain evidence="8 9">DSM 22012</strain>
    </source>
</reference>
<dbReference type="NCBIfam" id="TIGR01947">
    <property type="entry name" value="rnfG"/>
    <property type="match status" value="1"/>
</dbReference>
<keyword evidence="9" id="KW-1185">Reference proteome</keyword>
<keyword evidence="6" id="KW-0997">Cell inner membrane</keyword>
<evidence type="ECO:0000313" key="8">
    <source>
        <dbReference type="EMBL" id="SEG23746.1"/>
    </source>
</evidence>
<keyword evidence="5 6" id="KW-0249">Electron transport</keyword>
<dbReference type="OrthoDB" id="9784165at2"/>
<keyword evidence="6" id="KW-1133">Transmembrane helix</keyword>
<dbReference type="InterPro" id="IPR010209">
    <property type="entry name" value="Ion_transpt_RnfG/RsxG"/>
</dbReference>
<dbReference type="GO" id="GO:0005886">
    <property type="term" value="C:plasma membrane"/>
    <property type="evidence" value="ECO:0007669"/>
    <property type="project" value="UniProtKB-SubCell"/>
</dbReference>
<comment type="cofactor">
    <cofactor evidence="6">
        <name>FMN</name>
        <dbReference type="ChEBI" id="CHEBI:58210"/>
    </cofactor>
</comment>
<dbReference type="HAMAP" id="MF_00479">
    <property type="entry name" value="RsxG_RnfG"/>
    <property type="match status" value="1"/>
</dbReference>
<dbReference type="AlphaFoldDB" id="A0A1H5YK51"/>
<dbReference type="PANTHER" id="PTHR36118">
    <property type="entry name" value="ION-TRANSLOCATING OXIDOREDUCTASE COMPLEX SUBUNIT G"/>
    <property type="match status" value="1"/>
</dbReference>
<gene>
    <name evidence="6" type="primary">rnfG</name>
    <name evidence="8" type="ORF">SAMN05444390_1011772</name>
</gene>
<dbReference type="NCBIfam" id="NF002519">
    <property type="entry name" value="PRK01908.1"/>
    <property type="match status" value="1"/>
</dbReference>
<proteinExistence type="inferred from homology"/>
<dbReference type="SMART" id="SM00900">
    <property type="entry name" value="FMN_bind"/>
    <property type="match status" value="1"/>
</dbReference>
<keyword evidence="4 6" id="KW-0288">FMN</keyword>
<evidence type="ECO:0000256" key="6">
    <source>
        <dbReference type="HAMAP-Rule" id="MF_00479"/>
    </source>
</evidence>
<comment type="subcellular location">
    <subcellularLocation>
        <location evidence="6">Cell inner membrane</location>
        <topology evidence="6">Single-pass membrane protein</topology>
    </subcellularLocation>
</comment>
<keyword evidence="6" id="KW-0472">Membrane</keyword>
<keyword evidence="6" id="KW-0812">Transmembrane</keyword>
<sequence>MNTEMFAALRRSTLGIAVFAVVTAGVIAVTQVATSERIADNIAQAEARALYEIVPRSVDDQLHEHRIPFDAPELDLAQPREAWQAIVDGEVKTVIMPVVAPDGYSGDIHLLVGINSDATVAGVRVLSHKETPGLGDKIEPSKSNWLEGFVGKTQSGPGDDSWAVQKDGGQFDQFTGATITPRAVVNATGRAIQYFRAHKARLLTPATESAGQEGSNAS</sequence>
<protein>
    <recommendedName>
        <fullName evidence="6">Ion-translocating oxidoreductase complex subunit G</fullName>
        <ecNumber evidence="6">7.-.-.-</ecNumber>
    </recommendedName>
    <alternativeName>
        <fullName evidence="6">Rnf electron transport complex subunit G</fullName>
    </alternativeName>
</protein>
<dbReference type="GO" id="GO:0009055">
    <property type="term" value="F:electron transfer activity"/>
    <property type="evidence" value="ECO:0007669"/>
    <property type="project" value="InterPro"/>
</dbReference>
<dbReference type="EC" id="7.-.-.-" evidence="6"/>
<dbReference type="PIRSF" id="PIRSF006091">
    <property type="entry name" value="E_trnsport_RnfG"/>
    <property type="match status" value="1"/>
</dbReference>
<name>A0A1H5YK51_9GAMM</name>
<evidence type="ECO:0000313" key="9">
    <source>
        <dbReference type="Proteomes" id="UP000236745"/>
    </source>
</evidence>
<evidence type="ECO:0000259" key="7">
    <source>
        <dbReference type="SMART" id="SM00900"/>
    </source>
</evidence>
<dbReference type="GO" id="GO:0022900">
    <property type="term" value="P:electron transport chain"/>
    <property type="evidence" value="ECO:0007669"/>
    <property type="project" value="UniProtKB-UniRule"/>
</dbReference>
<keyword evidence="6" id="KW-1003">Cell membrane</keyword>
<feature type="modified residue" description="FMN phosphoryl threonine" evidence="6">
    <location>
        <position position="178"/>
    </location>
</feature>
<evidence type="ECO:0000256" key="1">
    <source>
        <dbReference type="ARBA" id="ARBA00022448"/>
    </source>
</evidence>
<dbReference type="PANTHER" id="PTHR36118:SF1">
    <property type="entry name" value="ION-TRANSLOCATING OXIDOREDUCTASE COMPLEX SUBUNIT G"/>
    <property type="match status" value="1"/>
</dbReference>